<dbReference type="InterPro" id="IPR036651">
    <property type="entry name" value="Gln_synt_N_sf"/>
</dbReference>
<dbReference type="GO" id="GO:0004356">
    <property type="term" value="F:glutamine synthetase activity"/>
    <property type="evidence" value="ECO:0007669"/>
    <property type="project" value="InterPro"/>
</dbReference>
<reference evidence="9 10" key="1">
    <citation type="journal article" date="2018" name="Sci. Rep.">
        <title>Genome sequence of the cauliflower mushroom Sparassis crispa (Hanabiratake) and its association with beneficial usage.</title>
        <authorList>
            <person name="Kiyama R."/>
            <person name="Furutani Y."/>
            <person name="Kawaguchi K."/>
            <person name="Nakanishi T."/>
        </authorList>
    </citation>
    <scope>NUCLEOTIDE SEQUENCE [LARGE SCALE GENOMIC DNA]</scope>
</reference>
<keyword evidence="10" id="KW-1185">Reference proteome</keyword>
<dbReference type="Gene3D" id="3.10.20.70">
    <property type="entry name" value="Glutamine synthetase, N-terminal domain"/>
    <property type="match status" value="1"/>
</dbReference>
<evidence type="ECO:0000256" key="2">
    <source>
        <dbReference type="ARBA" id="ARBA00022598"/>
    </source>
</evidence>
<name>A0A401GMM0_9APHY</name>
<keyword evidence="4" id="KW-0067">ATP-binding</keyword>
<gene>
    <name evidence="9" type="ORF">SCP_0504780</name>
</gene>
<dbReference type="Pfam" id="PF00120">
    <property type="entry name" value="Gln-synt_C"/>
    <property type="match status" value="1"/>
</dbReference>
<dbReference type="PROSITE" id="PS51987">
    <property type="entry name" value="GS_CATALYTIC"/>
    <property type="match status" value="1"/>
</dbReference>
<dbReference type="InParanoid" id="A0A401GMM0"/>
<dbReference type="STRING" id="139825.A0A401GMM0"/>
<dbReference type="GO" id="GO:0005524">
    <property type="term" value="F:ATP binding"/>
    <property type="evidence" value="ECO:0007669"/>
    <property type="project" value="UniProtKB-KW"/>
</dbReference>
<evidence type="ECO:0000256" key="3">
    <source>
        <dbReference type="ARBA" id="ARBA00022741"/>
    </source>
</evidence>
<comment type="caution">
    <text evidence="9">The sequence shown here is derived from an EMBL/GenBank/DDBJ whole genome shotgun (WGS) entry which is preliminary data.</text>
</comment>
<dbReference type="AlphaFoldDB" id="A0A401GMM0"/>
<dbReference type="PROSITE" id="PS51986">
    <property type="entry name" value="GS_BETA_GRASP"/>
    <property type="match status" value="1"/>
</dbReference>
<comment type="similarity">
    <text evidence="5 6">Belongs to the glutamine synthetase family.</text>
</comment>
<organism evidence="9 10">
    <name type="scientific">Sparassis crispa</name>
    <dbReference type="NCBI Taxonomy" id="139825"/>
    <lineage>
        <taxon>Eukaryota</taxon>
        <taxon>Fungi</taxon>
        <taxon>Dikarya</taxon>
        <taxon>Basidiomycota</taxon>
        <taxon>Agaricomycotina</taxon>
        <taxon>Agaricomycetes</taxon>
        <taxon>Polyporales</taxon>
        <taxon>Sparassidaceae</taxon>
        <taxon>Sparassis</taxon>
    </lineage>
</organism>
<dbReference type="Gene3D" id="3.30.590.10">
    <property type="entry name" value="Glutamine synthetase/guanido kinase, catalytic domain"/>
    <property type="match status" value="1"/>
</dbReference>
<keyword evidence="2" id="KW-0436">Ligase</keyword>
<dbReference type="SUPFAM" id="SSF55931">
    <property type="entry name" value="Glutamine synthetase/guanido kinase"/>
    <property type="match status" value="1"/>
</dbReference>
<dbReference type="SUPFAM" id="SSF54368">
    <property type="entry name" value="Glutamine synthetase, N-terminal domain"/>
    <property type="match status" value="1"/>
</dbReference>
<feature type="domain" description="GS beta-grasp" evidence="7">
    <location>
        <begin position="35"/>
        <end position="126"/>
    </location>
</feature>
<evidence type="ECO:0000256" key="6">
    <source>
        <dbReference type="RuleBase" id="RU000384"/>
    </source>
</evidence>
<dbReference type="PANTHER" id="PTHR43785:SF2">
    <property type="entry name" value="TYPE-1 GLUTAMINE SYNTHETASE 1"/>
    <property type="match status" value="1"/>
</dbReference>
<evidence type="ECO:0000256" key="1">
    <source>
        <dbReference type="ARBA" id="ARBA00021364"/>
    </source>
</evidence>
<accession>A0A401GMM0</accession>
<protein>
    <recommendedName>
        <fullName evidence="1">Glutamine synthetase</fullName>
    </recommendedName>
</protein>
<sequence length="483" mass="52203">MSPPAAATDYGVLYKPTKPAELLSADRLHSICQAHDIRYIRVQWVDLVNTVRFRVLPRKYFVKLLSSSRPGVCLAKTTLGIIGCSSVPGFSGTGEYLYVPDLSSFRICPYAPGHASVMGWFQEKTAAPNAGLTVDLCPRTLLNRIVEEALAKAGLAFLAGFESEFILLKATSPTPIAVNNADWSCSSKFPSGSVEAKVLEEIAHDLLEGGIELQMYHAEAAPGQYEVVTGPLAPLEAADAVVFTRETIYNVAAKHGLRATFAPRLHSDNCGSGAHMHLSMHSSRMHPPPVRPDTDASLAPTLTLTERSFLQSWITHLPALCALTLPTAASYARVLDGIWSGGTYACWGTDNRETPIRLCGPPHHHHFEMKCGDATANPYLVLAGVIAVGVHGILDGALLSVGDCLKPVFQMDEGERRAVGLDNPGRLPGTIADARKLLAQDEVLGAALGEGFVEKYLVVNEELETFLKAETEQATVTRLLEYY</sequence>
<dbReference type="InterPro" id="IPR008147">
    <property type="entry name" value="Gln_synt_N"/>
</dbReference>
<dbReference type="SMART" id="SM01230">
    <property type="entry name" value="Gln-synt_C"/>
    <property type="match status" value="1"/>
</dbReference>
<evidence type="ECO:0000256" key="4">
    <source>
        <dbReference type="ARBA" id="ARBA00022840"/>
    </source>
</evidence>
<proteinExistence type="inferred from homology"/>
<dbReference type="RefSeq" id="XP_027614343.1">
    <property type="nucleotide sequence ID" value="XM_027758542.1"/>
</dbReference>
<evidence type="ECO:0000313" key="9">
    <source>
        <dbReference type="EMBL" id="GBE83430.1"/>
    </source>
</evidence>
<dbReference type="GO" id="GO:0006542">
    <property type="term" value="P:glutamine biosynthetic process"/>
    <property type="evidence" value="ECO:0007669"/>
    <property type="project" value="InterPro"/>
</dbReference>
<evidence type="ECO:0000256" key="5">
    <source>
        <dbReference type="PROSITE-ProRule" id="PRU01330"/>
    </source>
</evidence>
<dbReference type="GeneID" id="38780347"/>
<dbReference type="EMBL" id="BFAD01000005">
    <property type="protein sequence ID" value="GBE83430.1"/>
    <property type="molecule type" value="Genomic_DNA"/>
</dbReference>
<dbReference type="OrthoDB" id="3364440at2759"/>
<dbReference type="InterPro" id="IPR014746">
    <property type="entry name" value="Gln_synth/guanido_kin_cat_dom"/>
</dbReference>
<dbReference type="Proteomes" id="UP000287166">
    <property type="component" value="Unassembled WGS sequence"/>
</dbReference>
<keyword evidence="3" id="KW-0547">Nucleotide-binding</keyword>
<dbReference type="InterPro" id="IPR008146">
    <property type="entry name" value="Gln_synth_cat_dom"/>
</dbReference>
<dbReference type="PANTHER" id="PTHR43785">
    <property type="entry name" value="GAMMA-GLUTAMYLPUTRESCINE SYNTHETASE"/>
    <property type="match status" value="1"/>
</dbReference>
<evidence type="ECO:0000259" key="7">
    <source>
        <dbReference type="PROSITE" id="PS51986"/>
    </source>
</evidence>
<evidence type="ECO:0000313" key="10">
    <source>
        <dbReference type="Proteomes" id="UP000287166"/>
    </source>
</evidence>
<evidence type="ECO:0000259" key="8">
    <source>
        <dbReference type="PROSITE" id="PS51987"/>
    </source>
</evidence>
<feature type="domain" description="GS catalytic" evidence="8">
    <location>
        <begin position="138"/>
        <end position="483"/>
    </location>
</feature>